<organism evidence="1 2">
    <name type="scientific">Marivirga sericea</name>
    <dbReference type="NCBI Taxonomy" id="1028"/>
    <lineage>
        <taxon>Bacteria</taxon>
        <taxon>Pseudomonadati</taxon>
        <taxon>Bacteroidota</taxon>
        <taxon>Cytophagia</taxon>
        <taxon>Cytophagales</taxon>
        <taxon>Marivirgaceae</taxon>
        <taxon>Marivirga</taxon>
    </lineage>
</organism>
<dbReference type="AlphaFoldDB" id="A0A1X7J5R2"/>
<accession>A0A1X7J5R2</accession>
<name>A0A1X7J5R2_9BACT</name>
<protein>
    <submittedName>
        <fullName evidence="1">Uncharacterized protein</fullName>
    </submittedName>
</protein>
<dbReference type="Proteomes" id="UP000193804">
    <property type="component" value="Unassembled WGS sequence"/>
</dbReference>
<dbReference type="EMBL" id="FXAW01000002">
    <property type="protein sequence ID" value="SMG22649.1"/>
    <property type="molecule type" value="Genomic_DNA"/>
</dbReference>
<sequence length="106" mass="12366">MNNLNIHKYEDIWKPLIPNIIESVREGKSLELNMNNKDFKAVGKRKNYSFRLEIENNTVKNNIDGSAVARDLARILTSNSNFLQALNKRTVLLRLDKNFTFKMEII</sequence>
<evidence type="ECO:0000313" key="1">
    <source>
        <dbReference type="EMBL" id="SMG22649.1"/>
    </source>
</evidence>
<evidence type="ECO:0000313" key="2">
    <source>
        <dbReference type="Proteomes" id="UP000193804"/>
    </source>
</evidence>
<dbReference type="RefSeq" id="WP_085516249.1">
    <property type="nucleotide sequence ID" value="NZ_FXAW01000002.1"/>
</dbReference>
<gene>
    <name evidence="1" type="ORF">SAMN05661096_01285</name>
</gene>
<reference evidence="2" key="1">
    <citation type="submission" date="2017-04" db="EMBL/GenBank/DDBJ databases">
        <authorList>
            <person name="Varghese N."/>
            <person name="Submissions S."/>
        </authorList>
    </citation>
    <scope>NUCLEOTIDE SEQUENCE [LARGE SCALE GENOMIC DNA]</scope>
    <source>
        <strain evidence="2">DSM 4125</strain>
    </source>
</reference>
<proteinExistence type="predicted"/>
<dbReference type="STRING" id="1028.SAMN05661096_01285"/>
<dbReference type="OrthoDB" id="668586at2"/>
<keyword evidence="2" id="KW-1185">Reference proteome</keyword>